<organism evidence="1 2">
    <name type="scientific">Ambispora leptoticha</name>
    <dbReference type="NCBI Taxonomy" id="144679"/>
    <lineage>
        <taxon>Eukaryota</taxon>
        <taxon>Fungi</taxon>
        <taxon>Fungi incertae sedis</taxon>
        <taxon>Mucoromycota</taxon>
        <taxon>Glomeromycotina</taxon>
        <taxon>Glomeromycetes</taxon>
        <taxon>Archaeosporales</taxon>
        <taxon>Ambisporaceae</taxon>
        <taxon>Ambispora</taxon>
    </lineage>
</organism>
<sequence>MSTLLINSSCEEGFGSSSNPVSRLTNAYFTHRNGSSLLNHREHQEDIKFRIKNPQDDEHFSAAAWESFSNSWDNENNTNANNSVDFDEEYRQEWSDEHLTDAFIKGHGLNQFFYDFSTSFQGHGGNGVKQSSLYQKEGGHLTEEFQQSNMMNEVYHSSDSTVTIFQTDHDDLHQAYIHLLDHLLVSLVSQSCAAAAAATPHQNTRKPCPEAEWDWEKLFSSSRWEERDPPSQQRQQLQDVAQQRLELFMGHLMCNLKKEEEKKLAEWESEFLGS</sequence>
<dbReference type="AlphaFoldDB" id="A0A9N8ZJ52"/>
<name>A0A9N8ZJ52_9GLOM</name>
<gene>
    <name evidence="1" type="ORF">ALEPTO_LOCUS3318</name>
</gene>
<dbReference type="OrthoDB" id="2356210at2759"/>
<keyword evidence="2" id="KW-1185">Reference proteome</keyword>
<dbReference type="Proteomes" id="UP000789508">
    <property type="component" value="Unassembled WGS sequence"/>
</dbReference>
<proteinExistence type="predicted"/>
<reference evidence="1" key="1">
    <citation type="submission" date="2021-06" db="EMBL/GenBank/DDBJ databases">
        <authorList>
            <person name="Kallberg Y."/>
            <person name="Tangrot J."/>
            <person name="Rosling A."/>
        </authorList>
    </citation>
    <scope>NUCLEOTIDE SEQUENCE</scope>
    <source>
        <strain evidence="1">FL130A</strain>
    </source>
</reference>
<dbReference type="EMBL" id="CAJVPS010000603">
    <property type="protein sequence ID" value="CAG8497671.1"/>
    <property type="molecule type" value="Genomic_DNA"/>
</dbReference>
<protein>
    <submittedName>
        <fullName evidence="1">11742_t:CDS:1</fullName>
    </submittedName>
</protein>
<evidence type="ECO:0000313" key="1">
    <source>
        <dbReference type="EMBL" id="CAG8497671.1"/>
    </source>
</evidence>
<comment type="caution">
    <text evidence="1">The sequence shown here is derived from an EMBL/GenBank/DDBJ whole genome shotgun (WGS) entry which is preliminary data.</text>
</comment>
<evidence type="ECO:0000313" key="2">
    <source>
        <dbReference type="Proteomes" id="UP000789508"/>
    </source>
</evidence>
<accession>A0A9N8ZJ52</accession>